<dbReference type="SUPFAM" id="SSF51735">
    <property type="entry name" value="NAD(P)-binding Rossmann-fold domains"/>
    <property type="match status" value="1"/>
</dbReference>
<dbReference type="PANTHER" id="PTHR43205:SF7">
    <property type="entry name" value="PROSTAGLANDIN REDUCTASE 1"/>
    <property type="match status" value="1"/>
</dbReference>
<dbReference type="Pfam" id="PF00107">
    <property type="entry name" value="ADH_zinc_N"/>
    <property type="match status" value="1"/>
</dbReference>
<accession>A0A4Q9PKC1</accession>
<dbReference type="InterPro" id="IPR041694">
    <property type="entry name" value="ADH_N_2"/>
</dbReference>
<dbReference type="InterPro" id="IPR011032">
    <property type="entry name" value="GroES-like_sf"/>
</dbReference>
<organism evidence="2 3">
    <name type="scientific">Dichomitus squalens</name>
    <dbReference type="NCBI Taxonomy" id="114155"/>
    <lineage>
        <taxon>Eukaryota</taxon>
        <taxon>Fungi</taxon>
        <taxon>Dikarya</taxon>
        <taxon>Basidiomycota</taxon>
        <taxon>Agaricomycotina</taxon>
        <taxon>Agaricomycetes</taxon>
        <taxon>Polyporales</taxon>
        <taxon>Polyporaceae</taxon>
        <taxon>Dichomitus</taxon>
    </lineage>
</organism>
<evidence type="ECO:0000313" key="2">
    <source>
        <dbReference type="EMBL" id="TBU54564.1"/>
    </source>
</evidence>
<dbReference type="CDD" id="cd05288">
    <property type="entry name" value="PGDH"/>
    <property type="match status" value="1"/>
</dbReference>
<sequence length="347" mass="37974">MAPVTNGRVLFNEYLPTGYPIPGKTVVYDTSETIDLENVALNGGFLVKVLVLSIDPYQRNRLKAPSDQRSYGSFELGKPIQNFGVGVVLRSENSAVKAGDHVYGQYDFQQYVIVPELPSRIWRVLENKEQIPWSAYVGVAGMPGQTAYYGWKEYASPQKGEVAFVTTGAGPVGATVIQLAKADGLKVIASAGSDDKVEYMKSIGADVAFNYKTTKTSDVLAKEGPIHVFWDNVGGESFEAAIEHAATGARLLECGMITVYNTNETYTVKNLFQIIGKELHVHGVMVAGPLHEKYVDEFYETIPEKIARGELKYKEHVLHGLDKAGQGLLDVQTGKNFGKCVIVVAEE</sequence>
<dbReference type="SMART" id="SM00829">
    <property type="entry name" value="PKS_ER"/>
    <property type="match status" value="1"/>
</dbReference>
<dbReference type="GO" id="GO:0016628">
    <property type="term" value="F:oxidoreductase activity, acting on the CH-CH group of donors, NAD or NADP as acceptor"/>
    <property type="evidence" value="ECO:0007669"/>
    <property type="project" value="InterPro"/>
</dbReference>
<dbReference type="PANTHER" id="PTHR43205">
    <property type="entry name" value="PROSTAGLANDIN REDUCTASE"/>
    <property type="match status" value="1"/>
</dbReference>
<dbReference type="InterPro" id="IPR045010">
    <property type="entry name" value="MDR_fam"/>
</dbReference>
<evidence type="ECO:0000313" key="3">
    <source>
        <dbReference type="Proteomes" id="UP000292082"/>
    </source>
</evidence>
<gene>
    <name evidence="2" type="ORF">BD310DRAFT_980282</name>
</gene>
<dbReference type="InterPro" id="IPR013149">
    <property type="entry name" value="ADH-like_C"/>
</dbReference>
<dbReference type="EMBL" id="ML145186">
    <property type="protein sequence ID" value="TBU54564.1"/>
    <property type="molecule type" value="Genomic_DNA"/>
</dbReference>
<proteinExistence type="predicted"/>
<dbReference type="InterPro" id="IPR020843">
    <property type="entry name" value="ER"/>
</dbReference>
<keyword evidence="1" id="KW-0560">Oxidoreductase</keyword>
<protein>
    <submittedName>
        <fullName evidence="2">NAD(P)-binding protein</fullName>
    </submittedName>
</protein>
<dbReference type="Pfam" id="PF16884">
    <property type="entry name" value="ADH_N_2"/>
    <property type="match status" value="1"/>
</dbReference>
<name>A0A4Q9PKC1_9APHY</name>
<keyword evidence="3" id="KW-1185">Reference proteome</keyword>
<dbReference type="Proteomes" id="UP000292082">
    <property type="component" value="Unassembled WGS sequence"/>
</dbReference>
<evidence type="ECO:0000256" key="1">
    <source>
        <dbReference type="ARBA" id="ARBA00023002"/>
    </source>
</evidence>
<reference evidence="2 3" key="1">
    <citation type="submission" date="2019-01" db="EMBL/GenBank/DDBJ databases">
        <title>Draft genome sequences of three monokaryotic isolates of the white-rot basidiomycete fungus Dichomitus squalens.</title>
        <authorList>
            <consortium name="DOE Joint Genome Institute"/>
            <person name="Lopez S.C."/>
            <person name="Andreopoulos B."/>
            <person name="Pangilinan J."/>
            <person name="Lipzen A."/>
            <person name="Riley R."/>
            <person name="Ahrendt S."/>
            <person name="Ng V."/>
            <person name="Barry K."/>
            <person name="Daum C."/>
            <person name="Grigoriev I.V."/>
            <person name="Hilden K.S."/>
            <person name="Makela M.R."/>
            <person name="de Vries R.P."/>
        </authorList>
    </citation>
    <scope>NUCLEOTIDE SEQUENCE [LARGE SCALE GENOMIC DNA]</scope>
    <source>
        <strain evidence="2 3">CBS 464.89</strain>
    </source>
</reference>
<dbReference type="Gene3D" id="3.90.180.10">
    <property type="entry name" value="Medium-chain alcohol dehydrogenases, catalytic domain"/>
    <property type="match status" value="1"/>
</dbReference>
<dbReference type="SUPFAM" id="SSF50129">
    <property type="entry name" value="GroES-like"/>
    <property type="match status" value="1"/>
</dbReference>
<dbReference type="Gene3D" id="3.40.50.720">
    <property type="entry name" value="NAD(P)-binding Rossmann-like Domain"/>
    <property type="match status" value="1"/>
</dbReference>
<dbReference type="InterPro" id="IPR036291">
    <property type="entry name" value="NAD(P)-bd_dom_sf"/>
</dbReference>
<dbReference type="AlphaFoldDB" id="A0A4Q9PKC1"/>